<sequence length="545" mass="62849">MTIDIDLHALISEMAALLQHGAPPESRYYADFLQRPELSVQIIDVIAALNEREIDEEPAFYSACIFALEVCISQLQAETEAGNKASIRALNHLMSHFAFVIRNSAHSLSFWLPVLNTFYEVHVDLSAELKEAYLNLIDKESSPATTDETANLNAIKNLIQELSDLSIFDIAENFFAQSYALPADLYADLVIDLFHVENGQEIAVLSLLHPDKEVRDVVADTIAEMIDDVQLNPISLSRLNAIKAWYPAEYHDMFNQWIKKQRKKGVVFSCSGKLNESIQIKASEIDGSGAQGIFIEFKTERVNRLGSLLFKQETGIKDVWITPPITAKELKRYYHESFEDNVMLRKVDISYLCLMVNHFLVLTIEQGNVPDLHLLEIQEELGLHFIPQRLDTAQAMEELAVQITPFTEEALEESLQRSKMWPKNKRFTESWFMENAKIDKLVNRFCSFVEGVKVCRIEDAMRDVFAEEMESNRKQWVFHFLWVALWLKSGARKREKLWQDSFFIAYAIYQGRPLHTIPIMWEICYQSVINSMETMHERRTHLAKE</sequence>
<dbReference type="AlphaFoldDB" id="A0A0W0VI08"/>
<dbReference type="OrthoDB" id="5650953at2"/>
<accession>A0A0W0VI08</accession>
<dbReference type="PATRIC" id="fig|45068.5.peg.2097"/>
<evidence type="ECO:0000313" key="1">
    <source>
        <dbReference type="EMBL" id="KTD19756.1"/>
    </source>
</evidence>
<keyword evidence="2" id="KW-1185">Reference proteome</keyword>
<proteinExistence type="predicted"/>
<reference evidence="1 2" key="1">
    <citation type="submission" date="2015-11" db="EMBL/GenBank/DDBJ databases">
        <title>Genomic analysis of 38 Legionella species identifies large and diverse effector repertoires.</title>
        <authorList>
            <person name="Burstein D."/>
            <person name="Amaro F."/>
            <person name="Zusman T."/>
            <person name="Lifshitz Z."/>
            <person name="Cohen O."/>
            <person name="Gilbert J.A."/>
            <person name="Pupko T."/>
            <person name="Shuman H.A."/>
            <person name="Segal G."/>
        </authorList>
    </citation>
    <scope>NUCLEOTIDE SEQUENCE [LARGE SCALE GENOMIC DNA]</scope>
    <source>
        <strain evidence="1 2">ATCC 49505</strain>
    </source>
</reference>
<dbReference type="RefSeq" id="WP_058529901.1">
    <property type="nucleotide sequence ID" value="NZ_CAAAHZ010000001.1"/>
</dbReference>
<organism evidence="1 2">
    <name type="scientific">Legionella londiniensis</name>
    <dbReference type="NCBI Taxonomy" id="45068"/>
    <lineage>
        <taxon>Bacteria</taxon>
        <taxon>Pseudomonadati</taxon>
        <taxon>Pseudomonadota</taxon>
        <taxon>Gammaproteobacteria</taxon>
        <taxon>Legionellales</taxon>
        <taxon>Legionellaceae</taxon>
        <taxon>Legionella</taxon>
    </lineage>
</organism>
<dbReference type="Proteomes" id="UP000054997">
    <property type="component" value="Unassembled WGS sequence"/>
</dbReference>
<dbReference type="EMBL" id="LNYK01000033">
    <property type="protein sequence ID" value="KTD19756.1"/>
    <property type="molecule type" value="Genomic_DNA"/>
</dbReference>
<evidence type="ECO:0000313" key="2">
    <source>
        <dbReference type="Proteomes" id="UP000054997"/>
    </source>
</evidence>
<dbReference type="STRING" id="45068.Llon_1928"/>
<comment type="caution">
    <text evidence="1">The sequence shown here is derived from an EMBL/GenBank/DDBJ whole genome shotgun (WGS) entry which is preliminary data.</text>
</comment>
<gene>
    <name evidence="1" type="ORF">Llon_1928</name>
</gene>
<name>A0A0W0VI08_9GAMM</name>
<protein>
    <submittedName>
        <fullName evidence="1">Uncharacterized protein</fullName>
    </submittedName>
</protein>